<dbReference type="Proteomes" id="UP000247005">
    <property type="component" value="Unassembled WGS sequence"/>
</dbReference>
<dbReference type="InterPro" id="IPR018958">
    <property type="entry name" value="Knr4/Smi1-like_dom"/>
</dbReference>
<dbReference type="SMART" id="SM00860">
    <property type="entry name" value="SMI1_KNR4"/>
    <property type="match status" value="1"/>
</dbReference>
<dbReference type="EMBL" id="PQGE01000013">
    <property type="protein sequence ID" value="POP43574.1"/>
    <property type="molecule type" value="Genomic_DNA"/>
</dbReference>
<dbReference type="SUPFAM" id="SSF160631">
    <property type="entry name" value="SMI1/KNR4-like"/>
    <property type="match status" value="1"/>
</dbReference>
<keyword evidence="4" id="KW-1185">Reference proteome</keyword>
<sequence length="445" mass="51961">MQLTDAEHAQVERIKSKLPYIEAKDPEYKVFGASRWKYQWPEPASEREVAAWEEKHGVVLPREYRIFLRYIANGGPGFAYGLYSLDNTEIYGDIQKESPIPLYMTQQDVDALNARRNPLYGDPEDSEKCLFFDGSLVIMTQGCAFDICLVVTGQHRGRLMQTDGDEEQPFVFVYDQNFLDWYERWLDNFIAGMSMDGFIISVPGNQQQLRAWFATEQISQLRHKIVFSLCRFPQLELETLAFWEHICRTENDTILCEEALIRLRVAKAACIPEIMRMYFETPSRLREIAIENLRYSREANVDVEEYAEPLLTILPQLDQTSFSNAVRTIRKTSHNCYAIYLPFISIVNEDCKRTLLWAMKEAPDFDAQNGYVDLILPSFEASEMETVRWAILSLCEIQDQRIPPLVDNATLRFPEFETLRKNYYRRTWGKKRAPELNIQGIELIR</sequence>
<protein>
    <submittedName>
        <fullName evidence="3">SMI1/KNR4 family protein</fullName>
    </submittedName>
</protein>
<evidence type="ECO:0000259" key="1">
    <source>
        <dbReference type="SMART" id="SM00860"/>
    </source>
</evidence>
<reference evidence="4 5" key="1">
    <citation type="submission" date="2018-01" db="EMBL/GenBank/DDBJ databases">
        <title>Superficieibacter electus gen. nov., sp. nov., an extended-spectrum beta-lactamase possessing member of the Enterobacteriaceae family, isolated from intensive care unit surfaces.</title>
        <authorList>
            <person name="Potter R.F."/>
            <person name="D'Souza A.W."/>
        </authorList>
    </citation>
    <scope>NUCLEOTIDE SEQUENCE [LARGE SCALE GENOMIC DNA]</scope>
    <source>
        <strain evidence="3 5">BP-1</strain>
        <strain evidence="2 4">BP-2</strain>
    </source>
</reference>
<evidence type="ECO:0000313" key="5">
    <source>
        <dbReference type="Proteomes" id="UP000247005"/>
    </source>
</evidence>
<evidence type="ECO:0000313" key="4">
    <source>
        <dbReference type="Proteomes" id="UP000237073"/>
    </source>
</evidence>
<dbReference type="Proteomes" id="UP000237073">
    <property type="component" value="Unassembled WGS sequence"/>
</dbReference>
<dbReference type="AlphaFoldDB" id="A0A2P5GNA6"/>
<dbReference type="Gene3D" id="3.40.1580.10">
    <property type="entry name" value="SMI1/KNR4-like"/>
    <property type="match status" value="1"/>
</dbReference>
<dbReference type="InterPro" id="IPR037883">
    <property type="entry name" value="Knr4/Smi1-like_sf"/>
</dbReference>
<name>A0A2P5GNA6_9ENTR</name>
<proteinExistence type="predicted"/>
<comment type="caution">
    <text evidence="3">The sequence shown here is derived from an EMBL/GenBank/DDBJ whole genome shotgun (WGS) entry which is preliminary data.</text>
</comment>
<evidence type="ECO:0000313" key="2">
    <source>
        <dbReference type="EMBL" id="POP43574.1"/>
    </source>
</evidence>
<evidence type="ECO:0000313" key="3">
    <source>
        <dbReference type="EMBL" id="POP48042.1"/>
    </source>
</evidence>
<feature type="domain" description="Knr4/Smi1-like" evidence="1">
    <location>
        <begin position="43"/>
        <end position="184"/>
    </location>
</feature>
<dbReference type="Pfam" id="PF09346">
    <property type="entry name" value="SMI1_KNR4"/>
    <property type="match status" value="1"/>
</dbReference>
<organism evidence="3 5">
    <name type="scientific">Superficieibacter electus</name>
    <dbReference type="NCBI Taxonomy" id="2022662"/>
    <lineage>
        <taxon>Bacteria</taxon>
        <taxon>Pseudomonadati</taxon>
        <taxon>Pseudomonadota</taxon>
        <taxon>Gammaproteobacteria</taxon>
        <taxon>Enterobacterales</taxon>
        <taxon>Enterobacteriaceae</taxon>
        <taxon>Superficieibacter</taxon>
    </lineage>
</organism>
<dbReference type="OrthoDB" id="1190024at2"/>
<dbReference type="EMBL" id="PQGD01000011">
    <property type="protein sequence ID" value="POP48042.1"/>
    <property type="molecule type" value="Genomic_DNA"/>
</dbReference>
<dbReference type="RefSeq" id="WP_103676914.1">
    <property type="nucleotide sequence ID" value="NZ_PQGD01000011.1"/>
</dbReference>
<accession>A0A2P5GNA6</accession>
<gene>
    <name evidence="3" type="ORF">CHU32_14450</name>
    <name evidence="2" type="ORF">CHU33_15160</name>
</gene>